<dbReference type="Gene3D" id="1.20.1250.20">
    <property type="entry name" value="MFS general substrate transporter like domains"/>
    <property type="match status" value="1"/>
</dbReference>
<comment type="subcellular location">
    <subcellularLocation>
        <location evidence="1">Membrane</location>
        <topology evidence="1">Multi-pass membrane protein</topology>
    </subcellularLocation>
</comment>
<dbReference type="RefSeq" id="XP_001216218.1">
    <property type="nucleotide sequence ID" value="XM_001216218.1"/>
</dbReference>
<name>Q0CFD7_ASPTN</name>
<dbReference type="STRING" id="341663.Q0CFD7"/>
<keyword evidence="2 6" id="KW-0812">Transmembrane</keyword>
<protein>
    <recommendedName>
        <fullName evidence="7">Major facilitator superfamily (MFS) profile domain-containing protein</fullName>
    </recommendedName>
</protein>
<feature type="transmembrane region" description="Helical" evidence="6">
    <location>
        <begin position="165"/>
        <end position="186"/>
    </location>
</feature>
<feature type="compositionally biased region" description="Basic and acidic residues" evidence="5">
    <location>
        <begin position="7"/>
        <end position="17"/>
    </location>
</feature>
<dbReference type="OMA" id="GMCIAIP"/>
<accession>Q0CFD7</accession>
<dbReference type="PANTHER" id="PTHR23501">
    <property type="entry name" value="MAJOR FACILITATOR SUPERFAMILY"/>
    <property type="match status" value="1"/>
</dbReference>
<evidence type="ECO:0000256" key="4">
    <source>
        <dbReference type="ARBA" id="ARBA00023136"/>
    </source>
</evidence>
<proteinExistence type="predicted"/>
<sequence>MGIASIDIDHADNESGPHVHGSISLQSLVPAAHGGAYVETGDGDWTPGVREWLVTVCVSILVTMDAFNATVVIPLIPVCLPSGQGMACVCVCALTSQDLSSTLVQPLENTLWLNTAYLLASAASQALLAILAEGLGHGPVLLAVVVLATVGTGVCGGSSGLPGLVAGRFIQGMGGGAITSVSLLVVAETIPKTHQARFTGYVFRAQVAGTVAGPLLGALFVQHAGSIWVFYSSFVFCALGMLVVPFAVDLRGYGPGYRGVSMRTLRAGDWVGGMLVFLSLGSLVSGVSWGGTQFAWDGWQTLVPICVGAVLGVLQLVYAAVRMRTNVYNPAVLRSISVTMLHAGVFFHGVMISTHLQFLPLYLLLVQDLPATLVGLSATALTALTPFFLLLLEKTPVFTSHPRIAPWLIRAGWTIDILSAGCCVLLDEATPTTAWVFVFLVAGISHALLLPSYVVALQHVVPQYSPHRGGAHRSRKTDAPSALMAHSLLRTWGMCVAVSVGGCVFMNWVARSAGVRDGLVDHSATEMRALRPWGEDDMTVVERGVYVEGLRMLWKVFTGVAGVGGLSSVFI</sequence>
<dbReference type="GO" id="GO:0022857">
    <property type="term" value="F:transmembrane transporter activity"/>
    <property type="evidence" value="ECO:0007669"/>
    <property type="project" value="InterPro"/>
</dbReference>
<dbReference type="AlphaFoldDB" id="Q0CFD7"/>
<dbReference type="HOGENOM" id="CLU_000960_22_0_1"/>
<keyword evidence="4 6" id="KW-0472">Membrane</keyword>
<evidence type="ECO:0000313" key="8">
    <source>
        <dbReference type="EMBL" id="EAU31859.1"/>
    </source>
</evidence>
<feature type="transmembrane region" description="Helical" evidence="6">
    <location>
        <begin position="139"/>
        <end position="159"/>
    </location>
</feature>
<dbReference type="GO" id="GO:0005886">
    <property type="term" value="C:plasma membrane"/>
    <property type="evidence" value="ECO:0007669"/>
    <property type="project" value="TreeGrafter"/>
</dbReference>
<reference evidence="9" key="1">
    <citation type="submission" date="2005-09" db="EMBL/GenBank/DDBJ databases">
        <title>Annotation of the Aspergillus terreus NIH2624 genome.</title>
        <authorList>
            <person name="Birren B.W."/>
            <person name="Lander E.S."/>
            <person name="Galagan J.E."/>
            <person name="Nusbaum C."/>
            <person name="Devon K."/>
            <person name="Henn M."/>
            <person name="Ma L.-J."/>
            <person name="Jaffe D.B."/>
            <person name="Butler J."/>
            <person name="Alvarez P."/>
            <person name="Gnerre S."/>
            <person name="Grabherr M."/>
            <person name="Kleber M."/>
            <person name="Mauceli E.W."/>
            <person name="Brockman W."/>
            <person name="Rounsley S."/>
            <person name="Young S.K."/>
            <person name="LaButti K."/>
            <person name="Pushparaj V."/>
            <person name="DeCaprio D."/>
            <person name="Crawford M."/>
            <person name="Koehrsen M."/>
            <person name="Engels R."/>
            <person name="Montgomery P."/>
            <person name="Pearson M."/>
            <person name="Howarth C."/>
            <person name="Larson L."/>
            <person name="Luoma S."/>
            <person name="White J."/>
            <person name="Alvarado L."/>
            <person name="Kodira C.D."/>
            <person name="Zeng Q."/>
            <person name="Oleary S."/>
            <person name="Yandava C."/>
            <person name="Denning D.W."/>
            <person name="Nierman W.C."/>
            <person name="Milne T."/>
            <person name="Madden K."/>
        </authorList>
    </citation>
    <scope>NUCLEOTIDE SEQUENCE [LARGE SCALE GENOMIC DNA]</scope>
    <source>
        <strain evidence="9">NIH 2624 / FGSC A1156</strain>
    </source>
</reference>
<evidence type="ECO:0000313" key="9">
    <source>
        <dbReference type="Proteomes" id="UP000007963"/>
    </source>
</evidence>
<feature type="transmembrane region" description="Helical" evidence="6">
    <location>
        <begin position="491"/>
        <end position="510"/>
    </location>
</feature>
<evidence type="ECO:0000259" key="7">
    <source>
        <dbReference type="PROSITE" id="PS50850"/>
    </source>
</evidence>
<feature type="transmembrane region" description="Helical" evidence="6">
    <location>
        <begin position="301"/>
        <end position="321"/>
    </location>
</feature>
<dbReference type="Proteomes" id="UP000007963">
    <property type="component" value="Unassembled WGS sequence"/>
</dbReference>
<feature type="region of interest" description="Disordered" evidence="5">
    <location>
        <begin position="1"/>
        <end position="20"/>
    </location>
</feature>
<evidence type="ECO:0000256" key="6">
    <source>
        <dbReference type="SAM" id="Phobius"/>
    </source>
</evidence>
<gene>
    <name evidence="8" type="ORF">ATEG_07597</name>
</gene>
<feature type="domain" description="Major facilitator superfamily (MFS) profile" evidence="7">
    <location>
        <begin position="54"/>
        <end position="571"/>
    </location>
</feature>
<dbReference type="eggNOG" id="KOG0254">
    <property type="taxonomic scope" value="Eukaryota"/>
</dbReference>
<dbReference type="SUPFAM" id="SSF103473">
    <property type="entry name" value="MFS general substrate transporter"/>
    <property type="match status" value="1"/>
</dbReference>
<dbReference type="InterPro" id="IPR036259">
    <property type="entry name" value="MFS_trans_sf"/>
</dbReference>
<feature type="transmembrane region" description="Helical" evidence="6">
    <location>
        <begin position="269"/>
        <end position="289"/>
    </location>
</feature>
<evidence type="ECO:0000256" key="1">
    <source>
        <dbReference type="ARBA" id="ARBA00004141"/>
    </source>
</evidence>
<evidence type="ECO:0000256" key="2">
    <source>
        <dbReference type="ARBA" id="ARBA00022692"/>
    </source>
</evidence>
<dbReference type="PROSITE" id="PS50850">
    <property type="entry name" value="MFS"/>
    <property type="match status" value="1"/>
</dbReference>
<feature type="transmembrane region" description="Helical" evidence="6">
    <location>
        <begin position="52"/>
        <end position="76"/>
    </location>
</feature>
<evidence type="ECO:0000256" key="3">
    <source>
        <dbReference type="ARBA" id="ARBA00022989"/>
    </source>
</evidence>
<dbReference type="PANTHER" id="PTHR23501:SF149">
    <property type="entry name" value="MULTIDRUG TRANSPORTER, PUTATIVE (AFU_ORTHOLOGUE AFUA_5G10430)-RELATED"/>
    <property type="match status" value="1"/>
</dbReference>
<dbReference type="Pfam" id="PF07690">
    <property type="entry name" value="MFS_1"/>
    <property type="match status" value="1"/>
</dbReference>
<dbReference type="InterPro" id="IPR011701">
    <property type="entry name" value="MFS"/>
</dbReference>
<feature type="transmembrane region" description="Helical" evidence="6">
    <location>
        <begin position="433"/>
        <end position="456"/>
    </location>
</feature>
<dbReference type="EMBL" id="CH476604">
    <property type="protein sequence ID" value="EAU31859.1"/>
    <property type="molecule type" value="Genomic_DNA"/>
</dbReference>
<dbReference type="GeneID" id="4322950"/>
<feature type="transmembrane region" description="Helical" evidence="6">
    <location>
        <begin position="371"/>
        <end position="392"/>
    </location>
</feature>
<dbReference type="OrthoDB" id="2351791at2759"/>
<dbReference type="InterPro" id="IPR020846">
    <property type="entry name" value="MFS_dom"/>
</dbReference>
<organism evidence="8 9">
    <name type="scientific">Aspergillus terreus (strain NIH 2624 / FGSC A1156)</name>
    <dbReference type="NCBI Taxonomy" id="341663"/>
    <lineage>
        <taxon>Eukaryota</taxon>
        <taxon>Fungi</taxon>
        <taxon>Dikarya</taxon>
        <taxon>Ascomycota</taxon>
        <taxon>Pezizomycotina</taxon>
        <taxon>Eurotiomycetes</taxon>
        <taxon>Eurotiomycetidae</taxon>
        <taxon>Eurotiales</taxon>
        <taxon>Aspergillaceae</taxon>
        <taxon>Aspergillus</taxon>
        <taxon>Aspergillus subgen. Circumdati</taxon>
    </lineage>
</organism>
<dbReference type="VEuPathDB" id="FungiDB:ATEG_07597"/>
<feature type="transmembrane region" description="Helical" evidence="6">
    <location>
        <begin position="111"/>
        <end position="132"/>
    </location>
</feature>
<feature type="transmembrane region" description="Helical" evidence="6">
    <location>
        <begin position="341"/>
        <end position="365"/>
    </location>
</feature>
<keyword evidence="3 6" id="KW-1133">Transmembrane helix</keyword>
<evidence type="ECO:0000256" key="5">
    <source>
        <dbReference type="SAM" id="MobiDB-lite"/>
    </source>
</evidence>
<feature type="transmembrane region" description="Helical" evidence="6">
    <location>
        <begin position="227"/>
        <end position="248"/>
    </location>
</feature>
<feature type="transmembrane region" description="Helical" evidence="6">
    <location>
        <begin position="198"/>
        <end position="221"/>
    </location>
</feature>